<dbReference type="OrthoDB" id="8479889at2"/>
<dbReference type="Proteomes" id="UP000318336">
    <property type="component" value="Unassembled WGS sequence"/>
</dbReference>
<keyword evidence="2" id="KW-0472">Membrane</keyword>
<evidence type="ECO:0000256" key="1">
    <source>
        <dbReference type="SAM" id="MobiDB-lite"/>
    </source>
</evidence>
<evidence type="ECO:0000313" key="4">
    <source>
        <dbReference type="Proteomes" id="UP000318336"/>
    </source>
</evidence>
<dbReference type="RefSeq" id="WP_142004934.1">
    <property type="nucleotide sequence ID" value="NZ_CAJTBP010000001.1"/>
</dbReference>
<dbReference type="InterPro" id="IPR025445">
    <property type="entry name" value="DUF4191"/>
</dbReference>
<reference evidence="3 4" key="1">
    <citation type="submission" date="2019-06" db="EMBL/GenBank/DDBJ databases">
        <title>Sequencing the genomes of 1000 actinobacteria strains.</title>
        <authorList>
            <person name="Klenk H.-P."/>
        </authorList>
    </citation>
    <scope>NUCLEOTIDE SEQUENCE [LARGE SCALE GENOMIC DNA]</scope>
    <source>
        <strain evidence="3 4">DSM 24617</strain>
    </source>
</reference>
<organism evidence="3 4">
    <name type="scientific">Barrientosiimonas humi</name>
    <dbReference type="NCBI Taxonomy" id="999931"/>
    <lineage>
        <taxon>Bacteria</taxon>
        <taxon>Bacillati</taxon>
        <taxon>Actinomycetota</taxon>
        <taxon>Actinomycetes</taxon>
        <taxon>Micrococcales</taxon>
        <taxon>Dermacoccaceae</taxon>
        <taxon>Barrientosiimonas</taxon>
    </lineage>
</organism>
<name>A0A542XAG3_9MICO</name>
<keyword evidence="2" id="KW-0812">Transmembrane</keyword>
<evidence type="ECO:0000313" key="3">
    <source>
        <dbReference type="EMBL" id="TQL32839.1"/>
    </source>
</evidence>
<dbReference type="AlphaFoldDB" id="A0A542XAG3"/>
<feature type="transmembrane region" description="Helical" evidence="2">
    <location>
        <begin position="43"/>
        <end position="63"/>
    </location>
</feature>
<feature type="region of interest" description="Disordered" evidence="1">
    <location>
        <begin position="1"/>
        <end position="28"/>
    </location>
</feature>
<proteinExistence type="predicted"/>
<dbReference type="Pfam" id="PF13829">
    <property type="entry name" value="DUF4191"/>
    <property type="match status" value="1"/>
</dbReference>
<evidence type="ECO:0000256" key="2">
    <source>
        <dbReference type="SAM" id="Phobius"/>
    </source>
</evidence>
<feature type="compositionally biased region" description="Basic and acidic residues" evidence="1">
    <location>
        <begin position="247"/>
        <end position="257"/>
    </location>
</feature>
<keyword evidence="4" id="KW-1185">Reference proteome</keyword>
<protein>
    <submittedName>
        <fullName evidence="3">Uncharacterized protein DUF4191</fullName>
    </submittedName>
</protein>
<gene>
    <name evidence="3" type="ORF">FB554_0972</name>
</gene>
<feature type="transmembrane region" description="Helical" evidence="2">
    <location>
        <begin position="69"/>
        <end position="88"/>
    </location>
</feature>
<comment type="caution">
    <text evidence="3">The sequence shown here is derived from an EMBL/GenBank/DDBJ whole genome shotgun (WGS) entry which is preliminary data.</text>
</comment>
<accession>A0A542XAG3</accession>
<feature type="region of interest" description="Disordered" evidence="1">
    <location>
        <begin position="227"/>
        <end position="257"/>
    </location>
</feature>
<sequence>MSETPEKTSRFRRKRKQKDPSSPGRGAQIKQVYRQAKAQDPNIGLWMLLAFLVVFGVFVLIGFLVGHPVYLGIIGVMLGLVAAMFMLGKRAERAAYKQISGTPGATGAVLSSLRRGWFYEQEPVAAEAGGRTRNIRDIGNAAMVFRAVGRPGVVLIAEGPKGAAIKLLNSESKKVTRVAGPEVPVHTLRVGQGDDTVPVDALTKRMNKLEKKLTKPEVDAVTKRLRALGGAKPPIPQGMDPRNAKASKVDRKAMRGR</sequence>
<dbReference type="EMBL" id="VFOK01000001">
    <property type="protein sequence ID" value="TQL32839.1"/>
    <property type="molecule type" value="Genomic_DNA"/>
</dbReference>
<keyword evidence="2" id="KW-1133">Transmembrane helix</keyword>